<dbReference type="PATRIC" id="fig|1123269.5.peg.120"/>
<proteinExistence type="predicted"/>
<sequence length="247" mass="27505">MAQLQAKEVRRYTAPEARQGVAVDDTHFYAITNSHIGKYDKQSGRKLGEWVGDKRRIRHLNSCVAADAQLVCANSNFPQVPMASSVEIFDTATMRHIRSIPFGMRLGSLTWVEKRDGQWWAGFANYDTKGGEPGRDHRFTLVATFDDQWRMTGGYRLPDSVLERFAPMSNSGGSWGADGLLYLTGHDLPEIYVLAAPGEGPVMEHVATIAAPLEGQAWAWDRSAPRRIFGITRKAGEVVVMDLPKVR</sequence>
<evidence type="ECO:0000313" key="1">
    <source>
        <dbReference type="EMBL" id="AHE51888.1"/>
    </source>
</evidence>
<dbReference type="HOGENOM" id="CLU_071542_0_0_5"/>
<keyword evidence="2" id="KW-1185">Reference proteome</keyword>
<reference evidence="1 2" key="1">
    <citation type="submission" date="2013-07" db="EMBL/GenBank/DDBJ databases">
        <title>Completed genome of Sphingomonas sanxanigenens NX02.</title>
        <authorList>
            <person name="Ma T."/>
            <person name="Huang H."/>
            <person name="Wu M."/>
            <person name="Li X."/>
            <person name="Li G."/>
        </authorList>
    </citation>
    <scope>NUCLEOTIDE SEQUENCE [LARGE SCALE GENOMIC DNA]</scope>
    <source>
        <strain evidence="1 2">NX02</strain>
    </source>
</reference>
<name>W0A6B4_9SPHN</name>
<organism evidence="1 2">
    <name type="scientific">Sphingomonas sanxanigenens DSM 19645 = NX02</name>
    <dbReference type="NCBI Taxonomy" id="1123269"/>
    <lineage>
        <taxon>Bacteria</taxon>
        <taxon>Pseudomonadati</taxon>
        <taxon>Pseudomonadota</taxon>
        <taxon>Alphaproteobacteria</taxon>
        <taxon>Sphingomonadales</taxon>
        <taxon>Sphingomonadaceae</taxon>
        <taxon>Sphingomonas</taxon>
    </lineage>
</organism>
<protein>
    <submittedName>
        <fullName evidence="1">Uncharacterized protein</fullName>
    </submittedName>
</protein>
<dbReference type="eggNOG" id="COG2706">
    <property type="taxonomic scope" value="Bacteria"/>
</dbReference>
<gene>
    <name evidence="1" type="ORF">NX02_00605</name>
</gene>
<dbReference type="SUPFAM" id="SSF75011">
    <property type="entry name" value="3-carboxy-cis,cis-mucoante lactonizing enzyme"/>
    <property type="match status" value="1"/>
</dbReference>
<dbReference type="KEGG" id="ssan:NX02_00605"/>
<dbReference type="EMBL" id="CP006644">
    <property type="protein sequence ID" value="AHE51888.1"/>
    <property type="molecule type" value="Genomic_DNA"/>
</dbReference>
<dbReference type="STRING" id="1123269.NX02_00605"/>
<dbReference type="AlphaFoldDB" id="W0A6B4"/>
<accession>W0A6B4</accession>
<dbReference type="Proteomes" id="UP000018851">
    <property type="component" value="Chromosome"/>
</dbReference>
<evidence type="ECO:0000313" key="2">
    <source>
        <dbReference type="Proteomes" id="UP000018851"/>
    </source>
</evidence>